<evidence type="ECO:0000313" key="2">
    <source>
        <dbReference type="EMBL" id="OCF33397.1"/>
    </source>
</evidence>
<keyword evidence="3" id="KW-1185">Reference proteome</keyword>
<organism evidence="2 3">
    <name type="scientific">Kwoniella heveanensis BCC8398</name>
    <dbReference type="NCBI Taxonomy" id="1296120"/>
    <lineage>
        <taxon>Eukaryota</taxon>
        <taxon>Fungi</taxon>
        <taxon>Dikarya</taxon>
        <taxon>Basidiomycota</taxon>
        <taxon>Agaricomycotina</taxon>
        <taxon>Tremellomycetes</taxon>
        <taxon>Tremellales</taxon>
        <taxon>Cryptococcaceae</taxon>
        <taxon>Kwoniella</taxon>
    </lineage>
</organism>
<feature type="compositionally biased region" description="Low complexity" evidence="1">
    <location>
        <begin position="160"/>
        <end position="173"/>
    </location>
</feature>
<sequence>MSRAGTLPPLHGDYPPSPPSSSSRAPPRPPPLRVNTHTHTHHAHSSNSSIRSAGHSPIKPGFSYNLPTSLESPNQHQSHSQSRARPGGLAAIAATGGPGSSSTGNVVPRRVRSPPITPGSRAHSARPGGGGGQWSTRRGSNESSVLPPPVTRQGSAGEQRSVVSRSRKNSSGVTSPPPLGSIYSGREGVGGYGRVEGVSSPKPSDLQMFAHHCRLFYFSPSPPAESADYISLTLAALPPSHRAAYTRLQSSLRSLAHLHHLRLRISSFHALISSTIASASLTPLARQQLLAPGAKSERYERTKQFISTWCTSETGGVEPFFRGLWGTLRLQSRGGPERGGGGSSRVVWEIDDAVFLESGGTEFMHEAVTLLKGVLGFDDQPLTSPPKLRRIRTLPRSYLEARSRRSTNHQLPSFTNAEHSDATEELLLNGNGSTPPPKSTRSGNDSRSRASSDPFIDHPRPRPAGTGSSSGRRGPAPPPPPSRRQVMTIPNPLQMSRSSSDGQGAAGPASGSGNSPELPLLPHSSSIVETLEQAAAAAAQHPGPPVPRHRISEDRVHLLSHRTSSDGLMLVPNAIADDDEDEDQDDEEPTEDDIAAEEADLNQPRFRLWIFPAHISDEEAERLLGLFPRFISKKSDVRFPFIRPGRGIKAMEEARWDAIALGTGTGTSSGLGTEGDSVEPKVIRVPKVEIESEEGVSRYGTGRVWVGTDTRTTGWQGGGWFRFKRWWRRLFGLA</sequence>
<feature type="region of interest" description="Disordered" evidence="1">
    <location>
        <begin position="379"/>
        <end position="414"/>
    </location>
</feature>
<feature type="compositionally biased region" description="Polar residues" evidence="1">
    <location>
        <begin position="65"/>
        <end position="83"/>
    </location>
</feature>
<accession>A0A1B9GQX3</accession>
<feature type="compositionally biased region" description="Low complexity" evidence="1">
    <location>
        <begin position="498"/>
        <end position="522"/>
    </location>
</feature>
<evidence type="ECO:0000256" key="1">
    <source>
        <dbReference type="SAM" id="MobiDB-lite"/>
    </source>
</evidence>
<reference evidence="2 3" key="1">
    <citation type="submission" date="2013-07" db="EMBL/GenBank/DDBJ databases">
        <title>The Genome Sequence of Cryptococcus heveanensis BCC8398.</title>
        <authorList>
            <consortium name="The Broad Institute Genome Sequencing Platform"/>
            <person name="Cuomo C."/>
            <person name="Litvintseva A."/>
            <person name="Chen Y."/>
            <person name="Heitman J."/>
            <person name="Sun S."/>
            <person name="Springer D."/>
            <person name="Dromer F."/>
            <person name="Young S.K."/>
            <person name="Zeng Q."/>
            <person name="Gargeya S."/>
            <person name="Fitzgerald M."/>
            <person name="Abouelleil A."/>
            <person name="Alvarado L."/>
            <person name="Berlin A.M."/>
            <person name="Chapman S.B."/>
            <person name="Dewar J."/>
            <person name="Goldberg J."/>
            <person name="Griggs A."/>
            <person name="Gujja S."/>
            <person name="Hansen M."/>
            <person name="Howarth C."/>
            <person name="Imamovic A."/>
            <person name="Larimer J."/>
            <person name="McCowan C."/>
            <person name="Murphy C."/>
            <person name="Pearson M."/>
            <person name="Priest M."/>
            <person name="Roberts A."/>
            <person name="Saif S."/>
            <person name="Shea T."/>
            <person name="Sykes S."/>
            <person name="Wortman J."/>
            <person name="Nusbaum C."/>
            <person name="Birren B."/>
        </authorList>
    </citation>
    <scope>NUCLEOTIDE SEQUENCE [LARGE SCALE GENOMIC DNA]</scope>
    <source>
        <strain evidence="2 3">BCC8398</strain>
    </source>
</reference>
<dbReference type="EMBL" id="KI669505">
    <property type="protein sequence ID" value="OCF33397.1"/>
    <property type="molecule type" value="Genomic_DNA"/>
</dbReference>
<protein>
    <submittedName>
        <fullName evidence="2">Uncharacterized protein</fullName>
    </submittedName>
</protein>
<dbReference type="Proteomes" id="UP000092666">
    <property type="component" value="Unassembled WGS sequence"/>
</dbReference>
<dbReference type="OrthoDB" id="2568455at2759"/>
<gene>
    <name evidence="2" type="ORF">I316_04816</name>
</gene>
<name>A0A1B9GQX3_9TREE</name>
<evidence type="ECO:0000313" key="3">
    <source>
        <dbReference type="Proteomes" id="UP000092666"/>
    </source>
</evidence>
<feature type="region of interest" description="Disordered" evidence="1">
    <location>
        <begin position="1"/>
        <end position="186"/>
    </location>
</feature>
<proteinExistence type="predicted"/>
<feature type="region of interest" description="Disordered" evidence="1">
    <location>
        <begin position="426"/>
        <end position="522"/>
    </location>
</feature>
<dbReference type="AlphaFoldDB" id="A0A1B9GQX3"/>
<reference evidence="3" key="2">
    <citation type="submission" date="2013-12" db="EMBL/GenBank/DDBJ databases">
        <title>Evolution of pathogenesis and genome organization in the Tremellales.</title>
        <authorList>
            <person name="Cuomo C."/>
            <person name="Litvintseva A."/>
            <person name="Heitman J."/>
            <person name="Chen Y."/>
            <person name="Sun S."/>
            <person name="Springer D."/>
            <person name="Dromer F."/>
            <person name="Young S."/>
            <person name="Zeng Q."/>
            <person name="Chapman S."/>
            <person name="Gujja S."/>
            <person name="Saif S."/>
            <person name="Birren B."/>
        </authorList>
    </citation>
    <scope>NUCLEOTIDE SEQUENCE [LARGE SCALE GENOMIC DNA]</scope>
    <source>
        <strain evidence="3">BCC8398</strain>
    </source>
</reference>
<feature type="compositionally biased region" description="Basic and acidic residues" evidence="1">
    <location>
        <begin position="444"/>
        <end position="460"/>
    </location>
</feature>
<feature type="compositionally biased region" description="Low complexity" evidence="1">
    <location>
        <begin position="463"/>
        <end position="474"/>
    </location>
</feature>
<feature type="compositionally biased region" description="Polar residues" evidence="1">
    <location>
        <begin position="134"/>
        <end position="144"/>
    </location>
</feature>
<feature type="compositionally biased region" description="Low complexity" evidence="1">
    <location>
        <begin position="90"/>
        <end position="104"/>
    </location>
</feature>
<dbReference type="STRING" id="1296120.A0A1B9GQX3"/>
<feature type="region of interest" description="Disordered" evidence="1">
    <location>
        <begin position="578"/>
        <end position="599"/>
    </location>
</feature>